<comment type="caution">
    <text evidence="1">The sequence shown here is derived from an EMBL/GenBank/DDBJ whole genome shotgun (WGS) entry which is preliminary data.</text>
</comment>
<dbReference type="AlphaFoldDB" id="A0A0S3JSV9"/>
<gene>
    <name evidence="1" type="ORF">GHY86_00465</name>
</gene>
<proteinExistence type="predicted"/>
<sequence length="63" mass="6999">MSVKAILVTQPFRCRGQLLKPETALEVGQGCDITPSEARSLVGQKKAVWIPEDDLEVEEDEDE</sequence>
<dbReference type="RefSeq" id="WP_025632827.1">
    <property type="nucleotide sequence ID" value="NZ_CP013484.1"/>
</dbReference>
<protein>
    <submittedName>
        <fullName evidence="1">Uncharacterized protein</fullName>
    </submittedName>
</protein>
<evidence type="ECO:0000313" key="1">
    <source>
        <dbReference type="EMBL" id="EGQ9133627.1"/>
    </source>
</evidence>
<evidence type="ECO:0000313" key="2">
    <source>
        <dbReference type="Proteomes" id="UP000714625"/>
    </source>
</evidence>
<accession>A0A0S3JSV9</accession>
<dbReference type="EMBL" id="AAXMUW010000001">
    <property type="protein sequence ID" value="EGQ9133627.1"/>
    <property type="molecule type" value="Genomic_DNA"/>
</dbReference>
<organism evidence="1 2">
    <name type="scientific">Vibrio alginolyticus</name>
    <dbReference type="NCBI Taxonomy" id="663"/>
    <lineage>
        <taxon>Bacteria</taxon>
        <taxon>Pseudomonadati</taxon>
        <taxon>Pseudomonadota</taxon>
        <taxon>Gammaproteobacteria</taxon>
        <taxon>Vibrionales</taxon>
        <taxon>Vibrionaceae</taxon>
        <taxon>Vibrio</taxon>
    </lineage>
</organism>
<dbReference type="Proteomes" id="UP000714625">
    <property type="component" value="Unassembled WGS sequence"/>
</dbReference>
<reference evidence="1" key="1">
    <citation type="submission" date="2019-11" db="EMBL/GenBank/DDBJ databases">
        <authorList>
            <consortium name="PulseNet: The National Subtyping Network for Foodborne Disease Surveillance"/>
            <person name="Tarr C.L."/>
            <person name="Trees E."/>
            <person name="Katz L.S."/>
            <person name="Carleton-Romer H.A."/>
            <person name="Stroika S."/>
            <person name="Kucerova Z."/>
            <person name="Roache K.F."/>
            <person name="Sabol A.L."/>
            <person name="Besser J."/>
            <person name="Gerner-Smidt P."/>
        </authorList>
    </citation>
    <scope>NUCLEOTIDE SEQUENCE</scope>
    <source>
        <strain evidence="1">PNUSAV001129</strain>
    </source>
</reference>
<name>A0A0S3JSV9_VIBAL</name>